<dbReference type="PANTHER" id="PTHR45138:SF9">
    <property type="entry name" value="DIGUANYLATE CYCLASE DGCM-RELATED"/>
    <property type="match status" value="1"/>
</dbReference>
<dbReference type="SUPFAM" id="SSF55073">
    <property type="entry name" value="Nucleotide cyclase"/>
    <property type="match status" value="1"/>
</dbReference>
<dbReference type="EC" id="2.7.7.65" evidence="1"/>
<dbReference type="NCBIfam" id="TIGR00254">
    <property type="entry name" value="GGDEF"/>
    <property type="match status" value="1"/>
</dbReference>
<dbReference type="GO" id="GO:1902201">
    <property type="term" value="P:negative regulation of bacterial-type flagellum-dependent cell motility"/>
    <property type="evidence" value="ECO:0007669"/>
    <property type="project" value="TreeGrafter"/>
</dbReference>
<dbReference type="SUPFAM" id="SSF52172">
    <property type="entry name" value="CheY-like"/>
    <property type="match status" value="2"/>
</dbReference>
<dbReference type="RefSeq" id="WP_116392353.1">
    <property type="nucleotide sequence ID" value="NZ_QUQO01000001.1"/>
</dbReference>
<dbReference type="GO" id="GO:0052621">
    <property type="term" value="F:diguanylate cyclase activity"/>
    <property type="evidence" value="ECO:0007669"/>
    <property type="project" value="UniProtKB-EC"/>
</dbReference>
<dbReference type="Gene3D" id="3.30.70.270">
    <property type="match status" value="1"/>
</dbReference>
<dbReference type="InterPro" id="IPR050469">
    <property type="entry name" value="Diguanylate_Cyclase"/>
</dbReference>
<evidence type="ECO:0000256" key="3">
    <source>
        <dbReference type="PROSITE-ProRule" id="PRU00169"/>
    </source>
</evidence>
<sequence>MTARVLVVDDLIPNVRLLEAKLRAEYFEVLTALSGQEGIDIALENSPDIILLDVMMPGLDGFETCERLKADPRTCHIPVVMVTALDQQADRIAGLKAGADDFLTKPVQDLALFARVRSLTRLKQMTDELRHRHAKGAELGAIMPPDLDNQAYRTSEILVISEDLIIDGLSDDVDGLPEGVTFNFENDPRKAIEHIRSSAPDMLIVDLGLKEYDPLRLCSAIRSFEESRLTPLLALAHESEMRKLVRALDIGVNDYLMRPIDSQEMVARVRTQLRRQWYVEDLRQSVQQSLELAVTDALTGLYNRRYLGSQLPRQFGLSKERNLPFSLIILDVDHFKVVNDTHGHDVGDEVLVEISDRLKRCVRGMDIACRYGGEEFVCVLPETDQEGARVIAERVREDIANRPMSLSSGQELDVTVSIGLATHEPQDAEDTPPRLLKRADEALYAAKTGGRNRVVPQTELAA</sequence>
<evidence type="ECO:0000259" key="5">
    <source>
        <dbReference type="PROSITE" id="PS50887"/>
    </source>
</evidence>
<dbReference type="PROSITE" id="PS50110">
    <property type="entry name" value="RESPONSE_REGULATORY"/>
    <property type="match status" value="2"/>
</dbReference>
<dbReference type="PANTHER" id="PTHR45138">
    <property type="entry name" value="REGULATORY COMPONENTS OF SENSORY TRANSDUCTION SYSTEM"/>
    <property type="match status" value="1"/>
</dbReference>
<evidence type="ECO:0000256" key="2">
    <source>
        <dbReference type="ARBA" id="ARBA00034247"/>
    </source>
</evidence>
<evidence type="ECO:0000256" key="1">
    <source>
        <dbReference type="ARBA" id="ARBA00012528"/>
    </source>
</evidence>
<accession>A0A371RJU8</accession>
<keyword evidence="7" id="KW-1185">Reference proteome</keyword>
<name>A0A371RJU8_9PROT</name>
<dbReference type="SMART" id="SM00448">
    <property type="entry name" value="REC"/>
    <property type="match status" value="2"/>
</dbReference>
<keyword evidence="3" id="KW-0597">Phosphoprotein</keyword>
<feature type="domain" description="GGDEF" evidence="5">
    <location>
        <begin position="323"/>
        <end position="459"/>
    </location>
</feature>
<dbReference type="InParanoid" id="A0A371RJU8"/>
<dbReference type="InterPro" id="IPR000160">
    <property type="entry name" value="GGDEF_dom"/>
</dbReference>
<dbReference type="EMBL" id="QUQO01000001">
    <property type="protein sequence ID" value="RFB05720.1"/>
    <property type="molecule type" value="Genomic_DNA"/>
</dbReference>
<dbReference type="CDD" id="cd01949">
    <property type="entry name" value="GGDEF"/>
    <property type="match status" value="1"/>
</dbReference>
<dbReference type="GO" id="GO:0000160">
    <property type="term" value="P:phosphorelay signal transduction system"/>
    <property type="evidence" value="ECO:0007669"/>
    <property type="project" value="InterPro"/>
</dbReference>
<proteinExistence type="predicted"/>
<comment type="catalytic activity">
    <reaction evidence="2">
        <text>2 GTP = 3',3'-c-di-GMP + 2 diphosphate</text>
        <dbReference type="Rhea" id="RHEA:24898"/>
        <dbReference type="ChEBI" id="CHEBI:33019"/>
        <dbReference type="ChEBI" id="CHEBI:37565"/>
        <dbReference type="ChEBI" id="CHEBI:58805"/>
        <dbReference type="EC" id="2.7.7.65"/>
    </reaction>
</comment>
<reference evidence="6 7" key="1">
    <citation type="submission" date="2018-08" db="EMBL/GenBank/DDBJ databases">
        <title>Parvularcula sp. SM1705, isolated from surface water of the South Sea China.</title>
        <authorList>
            <person name="Sun L."/>
        </authorList>
    </citation>
    <scope>NUCLEOTIDE SEQUENCE [LARGE SCALE GENOMIC DNA]</scope>
    <source>
        <strain evidence="6 7">SM1705</strain>
    </source>
</reference>
<feature type="domain" description="Response regulatory" evidence="4">
    <location>
        <begin position="4"/>
        <end position="120"/>
    </location>
</feature>
<protein>
    <recommendedName>
        <fullName evidence="1">diguanylate cyclase</fullName>
        <ecNumber evidence="1">2.7.7.65</ecNumber>
    </recommendedName>
</protein>
<dbReference type="InterPro" id="IPR001789">
    <property type="entry name" value="Sig_transdc_resp-reg_receiver"/>
</dbReference>
<dbReference type="GO" id="GO:0043709">
    <property type="term" value="P:cell adhesion involved in single-species biofilm formation"/>
    <property type="evidence" value="ECO:0007669"/>
    <property type="project" value="TreeGrafter"/>
</dbReference>
<feature type="modified residue" description="4-aspartylphosphate" evidence="3">
    <location>
        <position position="53"/>
    </location>
</feature>
<dbReference type="Gene3D" id="3.40.50.2300">
    <property type="match status" value="2"/>
</dbReference>
<evidence type="ECO:0000313" key="7">
    <source>
        <dbReference type="Proteomes" id="UP000264589"/>
    </source>
</evidence>
<dbReference type="FunFam" id="3.40.50.2300:FF:000574">
    <property type="entry name" value="Response regulator PleD"/>
    <property type="match status" value="1"/>
</dbReference>
<dbReference type="NCBIfam" id="NF007135">
    <property type="entry name" value="PRK09581.1"/>
    <property type="match status" value="1"/>
</dbReference>
<feature type="domain" description="Response regulatory" evidence="4">
    <location>
        <begin position="155"/>
        <end position="273"/>
    </location>
</feature>
<feature type="modified residue" description="4-aspartylphosphate" evidence="3">
    <location>
        <position position="206"/>
    </location>
</feature>
<dbReference type="InterPro" id="IPR011006">
    <property type="entry name" value="CheY-like_superfamily"/>
</dbReference>
<gene>
    <name evidence="6" type="ORF">DX908_10845</name>
</gene>
<dbReference type="Proteomes" id="UP000264589">
    <property type="component" value="Unassembled WGS sequence"/>
</dbReference>
<evidence type="ECO:0000313" key="6">
    <source>
        <dbReference type="EMBL" id="RFB05720.1"/>
    </source>
</evidence>
<organism evidence="6 7">
    <name type="scientific">Parvularcula marina</name>
    <dbReference type="NCBI Taxonomy" id="2292771"/>
    <lineage>
        <taxon>Bacteria</taxon>
        <taxon>Pseudomonadati</taxon>
        <taxon>Pseudomonadota</taxon>
        <taxon>Alphaproteobacteria</taxon>
        <taxon>Parvularculales</taxon>
        <taxon>Parvularculaceae</taxon>
        <taxon>Parvularcula</taxon>
    </lineage>
</organism>
<dbReference type="AlphaFoldDB" id="A0A371RJU8"/>
<dbReference type="Pfam" id="PF00072">
    <property type="entry name" value="Response_reg"/>
    <property type="match status" value="2"/>
</dbReference>
<dbReference type="Pfam" id="PF00990">
    <property type="entry name" value="GGDEF"/>
    <property type="match status" value="1"/>
</dbReference>
<dbReference type="SMART" id="SM00267">
    <property type="entry name" value="GGDEF"/>
    <property type="match status" value="1"/>
</dbReference>
<dbReference type="CDD" id="cd17538">
    <property type="entry name" value="REC_D1_PleD-like"/>
    <property type="match status" value="1"/>
</dbReference>
<dbReference type="PROSITE" id="PS50887">
    <property type="entry name" value="GGDEF"/>
    <property type="match status" value="1"/>
</dbReference>
<dbReference type="InterPro" id="IPR043128">
    <property type="entry name" value="Rev_trsase/Diguanyl_cyclase"/>
</dbReference>
<dbReference type="InterPro" id="IPR029787">
    <property type="entry name" value="Nucleotide_cyclase"/>
</dbReference>
<dbReference type="OrthoDB" id="9812260at2"/>
<evidence type="ECO:0000259" key="4">
    <source>
        <dbReference type="PROSITE" id="PS50110"/>
    </source>
</evidence>
<dbReference type="GO" id="GO:0005886">
    <property type="term" value="C:plasma membrane"/>
    <property type="evidence" value="ECO:0007669"/>
    <property type="project" value="TreeGrafter"/>
</dbReference>
<dbReference type="FunFam" id="3.30.70.270:FF:000001">
    <property type="entry name" value="Diguanylate cyclase domain protein"/>
    <property type="match status" value="1"/>
</dbReference>
<comment type="caution">
    <text evidence="6">The sequence shown here is derived from an EMBL/GenBank/DDBJ whole genome shotgun (WGS) entry which is preliminary data.</text>
</comment>